<dbReference type="InterPro" id="IPR032062">
    <property type="entry name" value="DUF4803"/>
</dbReference>
<dbReference type="PANTHER" id="PTHR47890:SF1">
    <property type="entry name" value="LD24308P"/>
    <property type="match status" value="1"/>
</dbReference>
<sequence length="313" mass="36089">TWRKKLKSMCQGKLKECRAVPTGINSLCMENDLKEKFVKYTKPKDKCHQLPLTNWLYDFRNCEYCSCICDKDDQENFVYLGAIQVANLGHVVTGVRLVMANNVLFWQLQTGKPRSFGFIDADTLAWQPLPKIDRKKDAKLLHRVNKKQSFIMRNLEVPAPYVLTGVQFFARSLNQNAAYDMNLYGRPIDLMEGKLYNESRQFTPNKEQFDPYQTNTRLALVNENKEEDTTIPRKDNYTVNVFLGHSSITGDFSQYLVPFFDTRNVTSSVPMPLKGVGLFHRTNDFYAGLIAPRLIALNPVRYLAVFTNRTEVV</sequence>
<feature type="non-terminal residue" evidence="1">
    <location>
        <position position="313"/>
    </location>
</feature>
<feature type="non-terminal residue" evidence="1">
    <location>
        <position position="1"/>
    </location>
</feature>
<accession>B5M0U5</accession>
<dbReference type="AlphaFoldDB" id="B5M0U5"/>
<dbReference type="EMBL" id="EU930281">
    <property type="protein sequence ID" value="ACH56909.1"/>
    <property type="molecule type" value="mRNA"/>
</dbReference>
<reference evidence="1" key="1">
    <citation type="journal article" date="2009" name="J. Proteome Res.">
        <title>Insight into the sialome of the Black Fly, Simulium vittatum.</title>
        <authorList>
            <person name="Andersen J.F."/>
            <person name="Pham V.M."/>
            <person name="Meng Z."/>
            <person name="Champagne D.E."/>
            <person name="Ribeiro J.M."/>
        </authorList>
    </citation>
    <scope>NUCLEOTIDE SEQUENCE</scope>
    <source>
        <tissue evidence="1">Salivary glands</tissue>
    </source>
</reference>
<organism evidence="1">
    <name type="scientific">Simulium vittatum</name>
    <name type="common">Striped black fly</name>
    <dbReference type="NCBI Taxonomy" id="7192"/>
    <lineage>
        <taxon>Eukaryota</taxon>
        <taxon>Metazoa</taxon>
        <taxon>Ecdysozoa</taxon>
        <taxon>Arthropoda</taxon>
        <taxon>Hexapoda</taxon>
        <taxon>Insecta</taxon>
        <taxon>Pterygota</taxon>
        <taxon>Neoptera</taxon>
        <taxon>Endopterygota</taxon>
        <taxon>Diptera</taxon>
        <taxon>Nematocera</taxon>
        <taxon>Chironomoidea</taxon>
        <taxon>Simuliidae</taxon>
        <taxon>Simulium</taxon>
    </lineage>
</organism>
<evidence type="ECO:0000313" key="1">
    <source>
        <dbReference type="EMBL" id="ACH56909.1"/>
    </source>
</evidence>
<protein>
    <submittedName>
        <fullName evidence="1">Uncharacterized protein</fullName>
    </submittedName>
</protein>
<name>B5M0U5_SIMVI</name>
<proteinExistence type="evidence at transcript level"/>
<dbReference type="PANTHER" id="PTHR47890">
    <property type="entry name" value="LD24308P"/>
    <property type="match status" value="1"/>
</dbReference>
<dbReference type="Pfam" id="PF16061">
    <property type="entry name" value="DUF4803"/>
    <property type="match status" value="1"/>
</dbReference>